<keyword evidence="1" id="KW-0472">Membrane</keyword>
<reference evidence="2" key="1">
    <citation type="journal article" date="2022" name="Front. Genet.">
        <title>Chromosome-Scale Assembly of the Dendrobium nobile Genome Provides Insights Into the Molecular Mechanism of the Biosynthesis of the Medicinal Active Ingredient of Dendrobium.</title>
        <authorList>
            <person name="Xu Q."/>
            <person name="Niu S.-C."/>
            <person name="Li K.-L."/>
            <person name="Zheng P.-J."/>
            <person name="Zhang X.-J."/>
            <person name="Jia Y."/>
            <person name="Liu Y."/>
            <person name="Niu Y.-X."/>
            <person name="Yu L.-H."/>
            <person name="Chen D.-F."/>
            <person name="Zhang G.-Q."/>
        </authorList>
    </citation>
    <scope>NUCLEOTIDE SEQUENCE</scope>
    <source>
        <tissue evidence="2">Leaf</tissue>
    </source>
</reference>
<evidence type="ECO:0000256" key="1">
    <source>
        <dbReference type="SAM" id="Phobius"/>
    </source>
</evidence>
<organism evidence="2 3">
    <name type="scientific">Dendrobium nobile</name>
    <name type="common">Orchid</name>
    <dbReference type="NCBI Taxonomy" id="94219"/>
    <lineage>
        <taxon>Eukaryota</taxon>
        <taxon>Viridiplantae</taxon>
        <taxon>Streptophyta</taxon>
        <taxon>Embryophyta</taxon>
        <taxon>Tracheophyta</taxon>
        <taxon>Spermatophyta</taxon>
        <taxon>Magnoliopsida</taxon>
        <taxon>Liliopsida</taxon>
        <taxon>Asparagales</taxon>
        <taxon>Orchidaceae</taxon>
        <taxon>Epidendroideae</taxon>
        <taxon>Malaxideae</taxon>
        <taxon>Dendrobiinae</taxon>
        <taxon>Dendrobium</taxon>
    </lineage>
</organism>
<accession>A0A8T3CBR1</accession>
<keyword evidence="1" id="KW-1133">Transmembrane helix</keyword>
<evidence type="ECO:0000313" key="2">
    <source>
        <dbReference type="EMBL" id="KAI0531116.1"/>
    </source>
</evidence>
<dbReference type="EMBL" id="JAGYWB010000001">
    <property type="protein sequence ID" value="KAI0531116.1"/>
    <property type="molecule type" value="Genomic_DNA"/>
</dbReference>
<protein>
    <submittedName>
        <fullName evidence="2">Uncharacterized protein</fullName>
    </submittedName>
</protein>
<dbReference type="Proteomes" id="UP000829196">
    <property type="component" value="Unassembled WGS sequence"/>
</dbReference>
<keyword evidence="1" id="KW-0812">Transmembrane</keyword>
<evidence type="ECO:0000313" key="3">
    <source>
        <dbReference type="Proteomes" id="UP000829196"/>
    </source>
</evidence>
<name>A0A8T3CBR1_DENNO</name>
<dbReference type="AlphaFoldDB" id="A0A8T3CBR1"/>
<keyword evidence="3" id="KW-1185">Reference proteome</keyword>
<comment type="caution">
    <text evidence="2">The sequence shown here is derived from an EMBL/GenBank/DDBJ whole genome shotgun (WGS) entry which is preliminary data.</text>
</comment>
<sequence length="120" mass="13849">MLHINFKGYCLIIFLLEWCLLSFHFFSLWLCLRGTLELLGQQFRQYSVAFISSKWGCYGRNHRVIAPGVGFNSHDKVSMVKKFSELYNLDILCIDAKDYDKCYSQATLGGGFPAFQDNDN</sequence>
<feature type="transmembrane region" description="Helical" evidence="1">
    <location>
        <begin position="6"/>
        <end position="32"/>
    </location>
</feature>
<proteinExistence type="predicted"/>
<gene>
    <name evidence="2" type="ORF">KFK09_000668</name>
</gene>